<dbReference type="EMBL" id="CAFBPA010000105">
    <property type="protein sequence ID" value="CAB5005638.1"/>
    <property type="molecule type" value="Genomic_DNA"/>
</dbReference>
<protein>
    <submittedName>
        <fullName evidence="1">Unannotated protein</fullName>
    </submittedName>
</protein>
<accession>A0A6J7PKG9</accession>
<name>A0A6J7PKG9_9ZZZZ</name>
<evidence type="ECO:0000313" key="1">
    <source>
        <dbReference type="EMBL" id="CAB5005638.1"/>
    </source>
</evidence>
<reference evidence="1" key="1">
    <citation type="submission" date="2020-05" db="EMBL/GenBank/DDBJ databases">
        <authorList>
            <person name="Chiriac C."/>
            <person name="Salcher M."/>
            <person name="Ghai R."/>
            <person name="Kavagutti S V."/>
        </authorList>
    </citation>
    <scope>NUCLEOTIDE SEQUENCE</scope>
</reference>
<organism evidence="1">
    <name type="scientific">freshwater metagenome</name>
    <dbReference type="NCBI Taxonomy" id="449393"/>
    <lineage>
        <taxon>unclassified sequences</taxon>
        <taxon>metagenomes</taxon>
        <taxon>ecological metagenomes</taxon>
    </lineage>
</organism>
<dbReference type="AlphaFoldDB" id="A0A6J7PKG9"/>
<proteinExistence type="predicted"/>
<sequence length="78" mass="8220">MANPCAEPVVIVTTFEVSLVLVTDVTVGPECTTPVAFGSMTSNELARAPLVVPQSTRYPVAKSDADGVQLSEIRRCSP</sequence>
<gene>
    <name evidence="1" type="ORF">UFOPK4043_00800</name>
</gene>